<accession>A0A9D5JUB3</accession>
<dbReference type="SUPFAM" id="SSF51695">
    <property type="entry name" value="PLC-like phosphodiesterases"/>
    <property type="match status" value="1"/>
</dbReference>
<evidence type="ECO:0000313" key="2">
    <source>
        <dbReference type="EMBL" id="MBD3324290.1"/>
    </source>
</evidence>
<proteinExistence type="predicted"/>
<name>A0A9D5JUB3_9BACT</name>
<feature type="domain" description="GP-PDE" evidence="1">
    <location>
        <begin position="8"/>
        <end position="242"/>
    </location>
</feature>
<sequence length="248" mass="27723">MEQPIVPFKIAAHGGAAGYAPENTLTSFQKGLELGANVLEVDVHLSKDGELIVMHDATLERTTDGSGYIHDHTLHDLKQLDAAAHIASSQKEQIPTLGDVFDLARGKAKFDIDLKNGPRIYPGIEEQVVRTIEDYDLVNDVMVISFTHLSLRQIKALNPHIQTGIVYNAGLLEPWVVAKTVNADALYPKYFYQIDDIILEAHRRGYPVYAWTIDTLDDMQRWINYGVDGITSNYPDLVRKVARDLSLV</sequence>
<dbReference type="InterPro" id="IPR017946">
    <property type="entry name" value="PLC-like_Pdiesterase_TIM-brl"/>
</dbReference>
<protein>
    <submittedName>
        <fullName evidence="2">Glycerophosphodiester phosphodiesterase</fullName>
    </submittedName>
</protein>
<evidence type="ECO:0000259" key="1">
    <source>
        <dbReference type="PROSITE" id="PS51704"/>
    </source>
</evidence>
<dbReference type="GO" id="GO:0006629">
    <property type="term" value="P:lipid metabolic process"/>
    <property type="evidence" value="ECO:0007669"/>
    <property type="project" value="InterPro"/>
</dbReference>
<dbReference type="PROSITE" id="PS51704">
    <property type="entry name" value="GP_PDE"/>
    <property type="match status" value="1"/>
</dbReference>
<dbReference type="InterPro" id="IPR030395">
    <property type="entry name" value="GP_PDE_dom"/>
</dbReference>
<gene>
    <name evidence="2" type="ORF">GF339_06875</name>
</gene>
<evidence type="ECO:0000313" key="3">
    <source>
        <dbReference type="Proteomes" id="UP000649604"/>
    </source>
</evidence>
<dbReference type="AlphaFoldDB" id="A0A9D5JUB3"/>
<reference evidence="2" key="1">
    <citation type="submission" date="2019-11" db="EMBL/GenBank/DDBJ databases">
        <title>Microbial mats filling the niche in hypersaline microbial mats.</title>
        <authorList>
            <person name="Wong H.L."/>
            <person name="Macleod F.I."/>
            <person name="White R.A. III"/>
            <person name="Burns B.P."/>
        </authorList>
    </citation>
    <scope>NUCLEOTIDE SEQUENCE</scope>
    <source>
        <strain evidence="2">Rbin_158</strain>
    </source>
</reference>
<dbReference type="PANTHER" id="PTHR46211:SF1">
    <property type="entry name" value="GLYCEROPHOSPHODIESTER PHOSPHODIESTERASE, CYTOPLASMIC"/>
    <property type="match status" value="1"/>
</dbReference>
<comment type="caution">
    <text evidence="2">The sequence shown here is derived from an EMBL/GenBank/DDBJ whole genome shotgun (WGS) entry which is preliminary data.</text>
</comment>
<dbReference type="GO" id="GO:0008081">
    <property type="term" value="F:phosphoric diester hydrolase activity"/>
    <property type="evidence" value="ECO:0007669"/>
    <property type="project" value="InterPro"/>
</dbReference>
<dbReference type="Pfam" id="PF03009">
    <property type="entry name" value="GDPD"/>
    <property type="match status" value="1"/>
</dbReference>
<dbReference type="EMBL" id="WJJP01000213">
    <property type="protein sequence ID" value="MBD3324290.1"/>
    <property type="molecule type" value="Genomic_DNA"/>
</dbReference>
<organism evidence="2 3">
    <name type="scientific">candidate division KSB3 bacterium</name>
    <dbReference type="NCBI Taxonomy" id="2044937"/>
    <lineage>
        <taxon>Bacteria</taxon>
        <taxon>candidate division KSB3</taxon>
    </lineage>
</organism>
<dbReference type="Gene3D" id="3.20.20.190">
    <property type="entry name" value="Phosphatidylinositol (PI) phosphodiesterase"/>
    <property type="match status" value="1"/>
</dbReference>
<dbReference type="Proteomes" id="UP000649604">
    <property type="component" value="Unassembled WGS sequence"/>
</dbReference>
<dbReference type="PANTHER" id="PTHR46211">
    <property type="entry name" value="GLYCEROPHOSPHORYL DIESTER PHOSPHODIESTERASE"/>
    <property type="match status" value="1"/>
</dbReference>